<name>A0ACC3MA49_9PEZI</name>
<reference evidence="1" key="1">
    <citation type="submission" date="2023-07" db="EMBL/GenBank/DDBJ databases">
        <title>Black Yeasts Isolated from many extreme environments.</title>
        <authorList>
            <person name="Coleine C."/>
            <person name="Stajich J.E."/>
            <person name="Selbmann L."/>
        </authorList>
    </citation>
    <scope>NUCLEOTIDE SEQUENCE</scope>
    <source>
        <strain evidence="1">CCFEE 5714</strain>
    </source>
</reference>
<keyword evidence="1" id="KW-0808">Transferase</keyword>
<dbReference type="EC" id="2.5.1.114" evidence="1"/>
<sequence length="365" mass="41052">MDRAIAAWGIEVDTDQALRTALNGKLKVAYTQYGYMLLLSQNAFDSPDWHIIRRICSQSDLDKLYEHIGRHLKVTHIAINKPIPAINTNDHEENVLRAPSNFTPVYGDFGPSSCSSPPTQQDFDAAFWVTAKQNNVLQTWAPRWTMFSRGNISEKARLLTLPSVQEAVDKGVADGRGCAAMDLYSGVGYFAFSYLKAGIDKVLCWDLNPWSIEGLKKGALTNKWPFVAYEGNDDDLDAMEESQRRLYIFNESNELAPERIERLRDELPPVRHVNCGLLPTSQAGWQISVKVLDPHLGGWVHVHENFAVEEIEQKSEEVRSAFQNMVKVEGECGLVNLEYVHCLKSYAPGVMHCVLDIHIPPHKSG</sequence>
<protein>
    <submittedName>
        <fullName evidence="1">S-adenosylmethionine-dependent methyltransferase</fullName>
        <ecNumber evidence="1">2.5.1.114</ecNumber>
    </submittedName>
</protein>
<evidence type="ECO:0000313" key="2">
    <source>
        <dbReference type="Proteomes" id="UP001281147"/>
    </source>
</evidence>
<keyword evidence="1" id="KW-0489">Methyltransferase</keyword>
<accession>A0ACC3MA49</accession>
<gene>
    <name evidence="1" type="primary">TRM12_2</name>
    <name evidence="1" type="ORF">LTR37_021520</name>
</gene>
<proteinExistence type="predicted"/>
<keyword evidence="2" id="KW-1185">Reference proteome</keyword>
<dbReference type="Proteomes" id="UP001281147">
    <property type="component" value="Unassembled WGS sequence"/>
</dbReference>
<comment type="caution">
    <text evidence="1">The sequence shown here is derived from an EMBL/GenBank/DDBJ whole genome shotgun (WGS) entry which is preliminary data.</text>
</comment>
<evidence type="ECO:0000313" key="1">
    <source>
        <dbReference type="EMBL" id="KAK3677828.1"/>
    </source>
</evidence>
<dbReference type="EMBL" id="JAUTXU010000608">
    <property type="protein sequence ID" value="KAK3677828.1"/>
    <property type="molecule type" value="Genomic_DNA"/>
</dbReference>
<organism evidence="1 2">
    <name type="scientific">Vermiconidia calcicola</name>
    <dbReference type="NCBI Taxonomy" id="1690605"/>
    <lineage>
        <taxon>Eukaryota</taxon>
        <taxon>Fungi</taxon>
        <taxon>Dikarya</taxon>
        <taxon>Ascomycota</taxon>
        <taxon>Pezizomycotina</taxon>
        <taxon>Dothideomycetes</taxon>
        <taxon>Dothideomycetidae</taxon>
        <taxon>Mycosphaerellales</taxon>
        <taxon>Extremaceae</taxon>
        <taxon>Vermiconidia</taxon>
    </lineage>
</organism>